<dbReference type="InterPro" id="IPR036322">
    <property type="entry name" value="WD40_repeat_dom_sf"/>
</dbReference>
<keyword evidence="4" id="KW-0812">Transmembrane</keyword>
<comment type="caution">
    <text evidence="5">The sequence shown here is derived from an EMBL/GenBank/DDBJ whole genome shotgun (WGS) entry which is preliminary data.</text>
</comment>
<feature type="repeat" description="WD" evidence="3">
    <location>
        <begin position="493"/>
        <end position="534"/>
    </location>
</feature>
<reference evidence="5 6" key="1">
    <citation type="journal article" date="2020" name="ISME J.">
        <title>Comparative genomics reveals insights into cyanobacterial evolution and habitat adaptation.</title>
        <authorList>
            <person name="Chen M.Y."/>
            <person name="Teng W.K."/>
            <person name="Zhao L."/>
            <person name="Hu C.X."/>
            <person name="Zhou Y.K."/>
            <person name="Han B.P."/>
            <person name="Song L.R."/>
            <person name="Shu W.S."/>
        </authorList>
    </citation>
    <scope>NUCLEOTIDE SEQUENCE [LARGE SCALE GENOMIC DNA]</scope>
    <source>
        <strain evidence="5 6">FACHB-362</strain>
    </source>
</reference>
<gene>
    <name evidence="5" type="ORF">H6G68_10045</name>
</gene>
<evidence type="ECO:0000256" key="4">
    <source>
        <dbReference type="SAM" id="Phobius"/>
    </source>
</evidence>
<keyword evidence="2" id="KW-0677">Repeat</keyword>
<dbReference type="PANTHER" id="PTHR22847:SF637">
    <property type="entry name" value="WD REPEAT DOMAIN 5B"/>
    <property type="match status" value="1"/>
</dbReference>
<organism evidence="5 6">
    <name type="scientific">Anabaena catenula FACHB-362</name>
    <dbReference type="NCBI Taxonomy" id="2692877"/>
    <lineage>
        <taxon>Bacteria</taxon>
        <taxon>Bacillati</taxon>
        <taxon>Cyanobacteriota</taxon>
        <taxon>Cyanophyceae</taxon>
        <taxon>Nostocales</taxon>
        <taxon>Nostocaceae</taxon>
        <taxon>Anabaena</taxon>
    </lineage>
</organism>
<dbReference type="Gene3D" id="2.130.10.10">
    <property type="entry name" value="YVTN repeat-like/Quinoprotein amine dehydrogenase"/>
    <property type="match status" value="2"/>
</dbReference>
<keyword evidence="6" id="KW-1185">Reference proteome</keyword>
<dbReference type="Proteomes" id="UP000660381">
    <property type="component" value="Unassembled WGS sequence"/>
</dbReference>
<protein>
    <submittedName>
        <fullName evidence="5">Uncharacterized protein</fullName>
    </submittedName>
</protein>
<dbReference type="Pfam" id="PF00400">
    <property type="entry name" value="WD40"/>
    <property type="match status" value="3"/>
</dbReference>
<dbReference type="InterPro" id="IPR019775">
    <property type="entry name" value="WD40_repeat_CS"/>
</dbReference>
<dbReference type="InterPro" id="IPR001680">
    <property type="entry name" value="WD40_rpt"/>
</dbReference>
<dbReference type="PROSITE" id="PS50294">
    <property type="entry name" value="WD_REPEATS_REGION"/>
    <property type="match status" value="2"/>
</dbReference>
<feature type="repeat" description="WD" evidence="3">
    <location>
        <begin position="703"/>
        <end position="737"/>
    </location>
</feature>
<accession>A0ABR8J1B4</accession>
<feature type="transmembrane region" description="Helical" evidence="4">
    <location>
        <begin position="372"/>
        <end position="392"/>
    </location>
</feature>
<dbReference type="PROSITE" id="PS00678">
    <property type="entry name" value="WD_REPEATS_1"/>
    <property type="match status" value="1"/>
</dbReference>
<keyword evidence="1 3" id="KW-0853">WD repeat</keyword>
<evidence type="ECO:0000313" key="5">
    <source>
        <dbReference type="EMBL" id="MBD2692093.1"/>
    </source>
</evidence>
<feature type="repeat" description="WD" evidence="3">
    <location>
        <begin position="394"/>
        <end position="435"/>
    </location>
</feature>
<name>A0ABR8J1B4_9NOST</name>
<dbReference type="SUPFAM" id="SSF50978">
    <property type="entry name" value="WD40 repeat-like"/>
    <property type="match status" value="1"/>
</dbReference>
<dbReference type="EMBL" id="JACJTQ010000012">
    <property type="protein sequence ID" value="MBD2692093.1"/>
    <property type="molecule type" value="Genomic_DNA"/>
</dbReference>
<keyword evidence="4" id="KW-0472">Membrane</keyword>
<evidence type="ECO:0000256" key="2">
    <source>
        <dbReference type="ARBA" id="ARBA00022737"/>
    </source>
</evidence>
<proteinExistence type="predicted"/>
<dbReference type="InterPro" id="IPR015943">
    <property type="entry name" value="WD40/YVTN_repeat-like_dom_sf"/>
</dbReference>
<evidence type="ECO:0000256" key="3">
    <source>
        <dbReference type="PROSITE-ProRule" id="PRU00221"/>
    </source>
</evidence>
<keyword evidence="4" id="KW-1133">Transmembrane helix</keyword>
<dbReference type="SMART" id="SM00320">
    <property type="entry name" value="WD40"/>
    <property type="match status" value="5"/>
</dbReference>
<dbReference type="RefSeq" id="WP_190906517.1">
    <property type="nucleotide sequence ID" value="NZ_JACJTQ010000012.1"/>
</dbReference>
<dbReference type="PANTHER" id="PTHR22847">
    <property type="entry name" value="WD40 REPEAT PROTEIN"/>
    <property type="match status" value="1"/>
</dbReference>
<sequence>MAGNVQVIVSKKNLEFTPDGHSGTVDDLNIKDENKFDVIVVNESDKFASFQIELSTPGLDENNQIKWYQVQPEICAKKPPGSQTTFHVEITKVPIPAYDTTIDLILKVISVEYEKLYTSQKLRLTIKKPLRSLRLELPVKELKAKPQEVIEIPVIVYNLSSKFSEITLTCGGLDPDWLLYDPDWLNQKTQRTFTIEPGDVQKTRFLCQPPQDTLSKEYTFIITAKSNTSQYTTREQGNFKVTPDGVVQFLCEDKEKTIPGKGRKNSQLATYELLFNNSSNLPQQIKVNIPEIKLEKCDFQTVPECINLLSGEAKIMQILAKKKRPLFGLRKRLLFEVSTSLKHPSSGEPSTEIFPDPNTQILTLKVLPIIPVFLQFLGGSLLLLMLILYSLIPKAYHKGNVNSVRLFGNGNLVFSGSSDQTIRRWQVDDNPFLINIFRLKHKQPLIAGKNQTQKAVRVIRQSPKDNDRIAVGLENGEVKLWDISKNTEIKSLRNDKDNRVFDLVFTQNGRYLFSGHGSGLVNIWDWEKIKYIKNPLPQGYVNVKFTISALTINETVQNNPLIFVAGQFNQFVVWDWNNKNKYELKYLYLWQDWEKRGDKPVFGQQHYITSLATSGDILASSDNQGYITLWSIKEIYKCFRTSKQLSAQNNQNTVLQTSRRRRNINRAINQVSPKINQINSFVITSCKNAIMDQKNDGHGNQPVRSVALTEDGNYLTTGGDDGKIMLWDLTVNKEQNKSLKTRKIVAKSDAKINSVDIKVLQDYLLITSGDDNYNVNLYRVNESKENDRSK</sequence>
<evidence type="ECO:0000256" key="1">
    <source>
        <dbReference type="ARBA" id="ARBA00022574"/>
    </source>
</evidence>
<dbReference type="PROSITE" id="PS50082">
    <property type="entry name" value="WD_REPEATS_2"/>
    <property type="match status" value="3"/>
</dbReference>
<evidence type="ECO:0000313" key="6">
    <source>
        <dbReference type="Proteomes" id="UP000660381"/>
    </source>
</evidence>